<proteinExistence type="inferred from homology"/>
<comment type="subcellular location">
    <subcellularLocation>
        <location evidence="1">Membrane</location>
        <topology evidence="1">Multi-pass membrane protein</topology>
    </subcellularLocation>
</comment>
<feature type="transmembrane region" description="Helical" evidence="7">
    <location>
        <begin position="369"/>
        <end position="388"/>
    </location>
</feature>
<sequence length="503" mass="54624">MSQLPHVLSSQDESLDLEKVSTAHKEELNTKEPHSQANSLDWDGPEDTDNPKTWSLKKRIFHSVIPGLFNFVVSLGTSIYTPGVPQISKDFHVTPTVALLGLSVYSLGLGLGPIIGAPISETQGRKAVYVLTLPLSLLFTLGAGLAQNFETLLVCRFLSGAFGSPALAVGAGTIADIWVLEEGGGLATVLVILAPFMGPALGPLIGGYTVLRRSWEWLMWALLIVGLPIYLLTFLTSETYKKVILARRAKSRGIPVPPGPTGVQAAKVLLTITLIRPLHMLVTEPIVGFISLYAAFSFGVLFAFFASFPYVFGAVYGFDSGSVGLAFLGLLFGLFLAVGTFAVFDRTWYAAAREKAKLEGKATEPEHRLYASMAGSLGIPISLFWFAWSAKRDVHWIVPILAGIPFGWGNLCLFLGTTTYLVDVYHALNGASAMAANGLLRYTFGAVFPLFTVQMYRGLGIPWAGSLLGFFSLLLLPIPWVLFRWGDKIRQRSSYPTGQNITR</sequence>
<feature type="transmembrane region" description="Helical" evidence="7">
    <location>
        <begin position="286"/>
        <end position="312"/>
    </location>
</feature>
<evidence type="ECO:0000256" key="2">
    <source>
        <dbReference type="ARBA" id="ARBA00008335"/>
    </source>
</evidence>
<feature type="transmembrane region" description="Helical" evidence="7">
    <location>
        <begin position="324"/>
        <end position="348"/>
    </location>
</feature>
<keyword evidence="3 7" id="KW-0812">Transmembrane</keyword>
<reference evidence="9 10" key="1">
    <citation type="journal article" date="2018" name="Nat. Ecol. Evol.">
        <title>Pezizomycetes genomes reveal the molecular basis of ectomycorrhizal truffle lifestyle.</title>
        <authorList>
            <person name="Murat C."/>
            <person name="Payen T."/>
            <person name="Noel B."/>
            <person name="Kuo A."/>
            <person name="Morin E."/>
            <person name="Chen J."/>
            <person name="Kohler A."/>
            <person name="Krizsan K."/>
            <person name="Balestrini R."/>
            <person name="Da Silva C."/>
            <person name="Montanini B."/>
            <person name="Hainaut M."/>
            <person name="Levati E."/>
            <person name="Barry K.W."/>
            <person name="Belfiori B."/>
            <person name="Cichocki N."/>
            <person name="Clum A."/>
            <person name="Dockter R.B."/>
            <person name="Fauchery L."/>
            <person name="Guy J."/>
            <person name="Iotti M."/>
            <person name="Le Tacon F."/>
            <person name="Lindquist E.A."/>
            <person name="Lipzen A."/>
            <person name="Malagnac F."/>
            <person name="Mello A."/>
            <person name="Molinier V."/>
            <person name="Miyauchi S."/>
            <person name="Poulain J."/>
            <person name="Riccioni C."/>
            <person name="Rubini A."/>
            <person name="Sitrit Y."/>
            <person name="Splivallo R."/>
            <person name="Traeger S."/>
            <person name="Wang M."/>
            <person name="Zifcakova L."/>
            <person name="Wipf D."/>
            <person name="Zambonelli A."/>
            <person name="Paolocci F."/>
            <person name="Nowrousian M."/>
            <person name="Ottonello S."/>
            <person name="Baldrian P."/>
            <person name="Spatafora J.W."/>
            <person name="Henrissat B."/>
            <person name="Nagy L.G."/>
            <person name="Aury J.M."/>
            <person name="Wincker P."/>
            <person name="Grigoriev I.V."/>
            <person name="Bonfante P."/>
            <person name="Martin F.M."/>
        </authorList>
    </citation>
    <scope>NUCLEOTIDE SEQUENCE [LARGE SCALE GENOMIC DNA]</scope>
    <source>
        <strain evidence="9 10">CCBAS932</strain>
    </source>
</reference>
<keyword evidence="4 7" id="KW-1133">Transmembrane helix</keyword>
<dbReference type="PROSITE" id="PS50850">
    <property type="entry name" value="MFS"/>
    <property type="match status" value="1"/>
</dbReference>
<evidence type="ECO:0000256" key="3">
    <source>
        <dbReference type="ARBA" id="ARBA00022692"/>
    </source>
</evidence>
<dbReference type="AlphaFoldDB" id="A0A3N4L2U8"/>
<dbReference type="GO" id="GO:0000297">
    <property type="term" value="F:spermine transmembrane transporter activity"/>
    <property type="evidence" value="ECO:0007669"/>
    <property type="project" value="TreeGrafter"/>
</dbReference>
<feature type="transmembrane region" description="Helical" evidence="7">
    <location>
        <begin position="93"/>
        <end position="115"/>
    </location>
</feature>
<organism evidence="9 10">
    <name type="scientific">Morchella conica CCBAS932</name>
    <dbReference type="NCBI Taxonomy" id="1392247"/>
    <lineage>
        <taxon>Eukaryota</taxon>
        <taxon>Fungi</taxon>
        <taxon>Dikarya</taxon>
        <taxon>Ascomycota</taxon>
        <taxon>Pezizomycotina</taxon>
        <taxon>Pezizomycetes</taxon>
        <taxon>Pezizales</taxon>
        <taxon>Morchellaceae</taxon>
        <taxon>Morchella</taxon>
    </lineage>
</organism>
<protein>
    <submittedName>
        <fullName evidence="9">MFS general substrate transporter</fullName>
    </submittedName>
</protein>
<dbReference type="FunFam" id="1.20.1250.20:FF:000082">
    <property type="entry name" value="MFS multidrug transporter, putative"/>
    <property type="match status" value="1"/>
</dbReference>
<feature type="region of interest" description="Disordered" evidence="6">
    <location>
        <begin position="1"/>
        <end position="48"/>
    </location>
</feature>
<feature type="transmembrane region" description="Helical" evidence="7">
    <location>
        <begin position="463"/>
        <end position="483"/>
    </location>
</feature>
<dbReference type="InterPro" id="IPR036259">
    <property type="entry name" value="MFS_trans_sf"/>
</dbReference>
<evidence type="ECO:0000313" key="9">
    <source>
        <dbReference type="EMBL" id="RPB17190.1"/>
    </source>
</evidence>
<dbReference type="InterPro" id="IPR011701">
    <property type="entry name" value="MFS"/>
</dbReference>
<feature type="transmembrane region" description="Helical" evidence="7">
    <location>
        <begin position="217"/>
        <end position="237"/>
    </location>
</feature>
<dbReference type="Proteomes" id="UP000277580">
    <property type="component" value="Unassembled WGS sequence"/>
</dbReference>
<dbReference type="EMBL" id="ML119106">
    <property type="protein sequence ID" value="RPB17190.1"/>
    <property type="molecule type" value="Genomic_DNA"/>
</dbReference>
<dbReference type="SUPFAM" id="SSF103473">
    <property type="entry name" value="MFS general substrate transporter"/>
    <property type="match status" value="1"/>
</dbReference>
<evidence type="ECO:0000313" key="10">
    <source>
        <dbReference type="Proteomes" id="UP000277580"/>
    </source>
</evidence>
<dbReference type="PANTHER" id="PTHR23502:SF182">
    <property type="entry name" value="POLYAMINE TRANSPORTER, PUTATIVE-RELATED"/>
    <property type="match status" value="1"/>
</dbReference>
<feature type="compositionally biased region" description="Basic and acidic residues" evidence="6">
    <location>
        <begin position="16"/>
        <end position="34"/>
    </location>
</feature>
<dbReference type="GO" id="GO:0015606">
    <property type="term" value="F:spermidine transmembrane transporter activity"/>
    <property type="evidence" value="ECO:0007669"/>
    <property type="project" value="TreeGrafter"/>
</dbReference>
<dbReference type="CDD" id="cd17323">
    <property type="entry name" value="MFS_Tpo1_MDR_like"/>
    <property type="match status" value="1"/>
</dbReference>
<dbReference type="FunCoup" id="A0A3N4L2U8">
    <property type="interactions" value="35"/>
</dbReference>
<feature type="transmembrane region" description="Helical" evidence="7">
    <location>
        <begin position="186"/>
        <end position="211"/>
    </location>
</feature>
<evidence type="ECO:0000256" key="4">
    <source>
        <dbReference type="ARBA" id="ARBA00022989"/>
    </source>
</evidence>
<dbReference type="InterPro" id="IPR020846">
    <property type="entry name" value="MFS_dom"/>
</dbReference>
<dbReference type="OrthoDB" id="3936150at2759"/>
<evidence type="ECO:0000259" key="8">
    <source>
        <dbReference type="PROSITE" id="PS50850"/>
    </source>
</evidence>
<accession>A0A3N4L2U8</accession>
<evidence type="ECO:0000256" key="1">
    <source>
        <dbReference type="ARBA" id="ARBA00004141"/>
    </source>
</evidence>
<feature type="transmembrane region" description="Helical" evidence="7">
    <location>
        <begin position="394"/>
        <end position="415"/>
    </location>
</feature>
<dbReference type="Gene3D" id="1.20.1250.20">
    <property type="entry name" value="MFS general substrate transporter like domains"/>
    <property type="match status" value="1"/>
</dbReference>
<feature type="compositionally biased region" description="Polar residues" evidence="6">
    <location>
        <begin position="1"/>
        <end position="12"/>
    </location>
</feature>
<dbReference type="InParanoid" id="A0A3N4L2U8"/>
<dbReference type="Pfam" id="PF07690">
    <property type="entry name" value="MFS_1"/>
    <property type="match status" value="1"/>
</dbReference>
<dbReference type="GO" id="GO:0005886">
    <property type="term" value="C:plasma membrane"/>
    <property type="evidence" value="ECO:0007669"/>
    <property type="project" value="TreeGrafter"/>
</dbReference>
<feature type="transmembrane region" description="Helical" evidence="7">
    <location>
        <begin position="157"/>
        <end position="179"/>
    </location>
</feature>
<evidence type="ECO:0000256" key="6">
    <source>
        <dbReference type="SAM" id="MobiDB-lite"/>
    </source>
</evidence>
<feature type="domain" description="Major facilitator superfamily (MFS) profile" evidence="8">
    <location>
        <begin position="62"/>
        <end position="489"/>
    </location>
</feature>
<gene>
    <name evidence="9" type="ORF">P167DRAFT_498809</name>
</gene>
<name>A0A3N4L2U8_9PEZI</name>
<feature type="transmembrane region" description="Helical" evidence="7">
    <location>
        <begin position="127"/>
        <end position="145"/>
    </location>
</feature>
<dbReference type="PANTHER" id="PTHR23502">
    <property type="entry name" value="MAJOR FACILITATOR SUPERFAMILY"/>
    <property type="match status" value="1"/>
</dbReference>
<evidence type="ECO:0000256" key="7">
    <source>
        <dbReference type="SAM" id="Phobius"/>
    </source>
</evidence>
<feature type="transmembrane region" description="Helical" evidence="7">
    <location>
        <begin position="427"/>
        <end position="451"/>
    </location>
</feature>
<feature type="transmembrane region" description="Helical" evidence="7">
    <location>
        <begin position="60"/>
        <end position="81"/>
    </location>
</feature>
<comment type="similarity">
    <text evidence="2">Belongs to the major facilitator superfamily.</text>
</comment>
<dbReference type="STRING" id="1392247.A0A3N4L2U8"/>
<keyword evidence="5 7" id="KW-0472">Membrane</keyword>
<evidence type="ECO:0000256" key="5">
    <source>
        <dbReference type="ARBA" id="ARBA00023136"/>
    </source>
</evidence>
<keyword evidence="10" id="KW-1185">Reference proteome</keyword>